<dbReference type="Proteomes" id="UP000593571">
    <property type="component" value="Unassembled WGS sequence"/>
</dbReference>
<name>A0A7J8E8L3_ROUAE</name>
<evidence type="ECO:0000256" key="1">
    <source>
        <dbReference type="SAM" id="MobiDB-lite"/>
    </source>
</evidence>
<evidence type="ECO:0000313" key="2">
    <source>
        <dbReference type="EMBL" id="KAF6431733.1"/>
    </source>
</evidence>
<comment type="caution">
    <text evidence="2">The sequence shown here is derived from an EMBL/GenBank/DDBJ whole genome shotgun (WGS) entry which is preliminary data.</text>
</comment>
<dbReference type="EMBL" id="JACASE010000010">
    <property type="protein sequence ID" value="KAF6431733.1"/>
    <property type="molecule type" value="Genomic_DNA"/>
</dbReference>
<reference evidence="2 3" key="1">
    <citation type="journal article" date="2020" name="Nature">
        <title>Six reference-quality genomes reveal evolution of bat adaptations.</title>
        <authorList>
            <person name="Jebb D."/>
            <person name="Huang Z."/>
            <person name="Pippel M."/>
            <person name="Hughes G.M."/>
            <person name="Lavrichenko K."/>
            <person name="Devanna P."/>
            <person name="Winkler S."/>
            <person name="Jermiin L.S."/>
            <person name="Skirmuntt E.C."/>
            <person name="Katzourakis A."/>
            <person name="Burkitt-Gray L."/>
            <person name="Ray D.A."/>
            <person name="Sullivan K.A.M."/>
            <person name="Roscito J.G."/>
            <person name="Kirilenko B.M."/>
            <person name="Davalos L.M."/>
            <person name="Corthals A.P."/>
            <person name="Power M.L."/>
            <person name="Jones G."/>
            <person name="Ransome R.D."/>
            <person name="Dechmann D.K.N."/>
            <person name="Locatelli A.G."/>
            <person name="Puechmaille S.J."/>
            <person name="Fedrigo O."/>
            <person name="Jarvis E.D."/>
            <person name="Hiller M."/>
            <person name="Vernes S.C."/>
            <person name="Myers E.W."/>
            <person name="Teeling E.C."/>
        </authorList>
    </citation>
    <scope>NUCLEOTIDE SEQUENCE [LARGE SCALE GENOMIC DNA]</scope>
    <source>
        <strain evidence="2">MRouAeg1</strain>
        <tissue evidence="2">Muscle</tissue>
    </source>
</reference>
<organism evidence="2 3">
    <name type="scientific">Rousettus aegyptiacus</name>
    <name type="common">Egyptian fruit bat</name>
    <name type="synonym">Pteropus aegyptiacus</name>
    <dbReference type="NCBI Taxonomy" id="9407"/>
    <lineage>
        <taxon>Eukaryota</taxon>
        <taxon>Metazoa</taxon>
        <taxon>Chordata</taxon>
        <taxon>Craniata</taxon>
        <taxon>Vertebrata</taxon>
        <taxon>Euteleostomi</taxon>
        <taxon>Mammalia</taxon>
        <taxon>Eutheria</taxon>
        <taxon>Laurasiatheria</taxon>
        <taxon>Chiroptera</taxon>
        <taxon>Yinpterochiroptera</taxon>
        <taxon>Pteropodoidea</taxon>
        <taxon>Pteropodidae</taxon>
        <taxon>Rousettinae</taxon>
        <taxon>Rousettus</taxon>
    </lineage>
</organism>
<dbReference type="AlphaFoldDB" id="A0A7J8E8L3"/>
<feature type="compositionally biased region" description="Basic and acidic residues" evidence="1">
    <location>
        <begin position="18"/>
        <end position="32"/>
    </location>
</feature>
<feature type="compositionally biased region" description="Low complexity" evidence="1">
    <location>
        <begin position="37"/>
        <end position="47"/>
    </location>
</feature>
<proteinExistence type="predicted"/>
<protein>
    <submittedName>
        <fullName evidence="2">Uncharacterized protein</fullName>
    </submittedName>
</protein>
<evidence type="ECO:0000313" key="3">
    <source>
        <dbReference type="Proteomes" id="UP000593571"/>
    </source>
</evidence>
<accession>A0A7J8E8L3</accession>
<sequence length="125" mass="13471">MARVGLLAPTAPVYQEGLNRDGHHGHPGERGAWRGAPSLSSPNSTSSLPALPGCPIWQPLTELPLCLHLSNPGGTSGMKSVKRGCFFHIFLVAANGCLGMKCWKSWLEVSFEILKISGVHWRIVS</sequence>
<keyword evidence="3" id="KW-1185">Reference proteome</keyword>
<feature type="region of interest" description="Disordered" evidence="1">
    <location>
        <begin position="15"/>
        <end position="47"/>
    </location>
</feature>
<gene>
    <name evidence="2" type="ORF">HJG63_008213</name>
</gene>